<evidence type="ECO:0000256" key="3">
    <source>
        <dbReference type="ARBA" id="ARBA00022603"/>
    </source>
</evidence>
<organism evidence="9 10">
    <name type="scientific">Purpureocillium lilacinum</name>
    <name type="common">Paecilomyces lilacinus</name>
    <dbReference type="NCBI Taxonomy" id="33203"/>
    <lineage>
        <taxon>Eukaryota</taxon>
        <taxon>Fungi</taxon>
        <taxon>Dikarya</taxon>
        <taxon>Ascomycota</taxon>
        <taxon>Pezizomycotina</taxon>
        <taxon>Sordariomycetes</taxon>
        <taxon>Hypocreomycetidae</taxon>
        <taxon>Hypocreales</taxon>
        <taxon>Ophiocordycipitaceae</taxon>
        <taxon>Purpureocillium</taxon>
    </lineage>
</organism>
<dbReference type="SUPFAM" id="SSF53335">
    <property type="entry name" value="S-adenosyl-L-methionine-dependent methyltransferases"/>
    <property type="match status" value="2"/>
</dbReference>
<keyword evidence="10" id="KW-1185">Reference proteome</keyword>
<comment type="similarity">
    <text evidence="1">Belongs to the class I-like SAM-binding methyltransferase superfamily. RNA methyltransferase RlmE family.</text>
</comment>
<dbReference type="Proteomes" id="UP001287286">
    <property type="component" value="Unassembled WGS sequence"/>
</dbReference>
<dbReference type="InterPro" id="IPR029063">
    <property type="entry name" value="SAM-dependent_MTases_sf"/>
</dbReference>
<proteinExistence type="inferred from homology"/>
<dbReference type="InterPro" id="IPR050082">
    <property type="entry name" value="RNA_methyltr_RlmE"/>
</dbReference>
<dbReference type="EMBL" id="JAWRVI010000028">
    <property type="protein sequence ID" value="KAK4087919.1"/>
    <property type="molecule type" value="Genomic_DNA"/>
</dbReference>
<dbReference type="PANTHER" id="PTHR10920:SF18">
    <property type="entry name" value="RRNA METHYLTRANSFERASE 2, MITOCHONDRIAL"/>
    <property type="match status" value="1"/>
</dbReference>
<evidence type="ECO:0000313" key="10">
    <source>
        <dbReference type="Proteomes" id="UP001287286"/>
    </source>
</evidence>
<keyword evidence="3" id="KW-0489">Methyltransferase</keyword>
<keyword evidence="5" id="KW-0949">S-adenosyl-L-methionine</keyword>
<evidence type="ECO:0000256" key="6">
    <source>
        <dbReference type="ARBA" id="ARBA00041184"/>
    </source>
</evidence>
<accession>A0ABR0BV49</accession>
<evidence type="ECO:0000256" key="2">
    <source>
        <dbReference type="ARBA" id="ARBA00022552"/>
    </source>
</evidence>
<dbReference type="InterPro" id="IPR015507">
    <property type="entry name" value="rRNA-MeTfrase_E"/>
</dbReference>
<evidence type="ECO:0000313" key="9">
    <source>
        <dbReference type="EMBL" id="KAK4087919.1"/>
    </source>
</evidence>
<feature type="compositionally biased region" description="Low complexity" evidence="7">
    <location>
        <begin position="216"/>
        <end position="226"/>
    </location>
</feature>
<dbReference type="HAMAP" id="MF_01547">
    <property type="entry name" value="RNA_methyltr_E"/>
    <property type="match status" value="1"/>
</dbReference>
<evidence type="ECO:0000259" key="8">
    <source>
        <dbReference type="Pfam" id="PF01728"/>
    </source>
</evidence>
<evidence type="ECO:0000256" key="5">
    <source>
        <dbReference type="ARBA" id="ARBA00022691"/>
    </source>
</evidence>
<dbReference type="Gene3D" id="3.40.50.150">
    <property type="entry name" value="Vaccinia Virus protein VP39"/>
    <property type="match status" value="1"/>
</dbReference>
<keyword evidence="4" id="KW-0808">Transferase</keyword>
<feature type="region of interest" description="Disordered" evidence="7">
    <location>
        <begin position="195"/>
        <end position="226"/>
    </location>
</feature>
<evidence type="ECO:0000256" key="1">
    <source>
        <dbReference type="ARBA" id="ARBA00009258"/>
    </source>
</evidence>
<sequence>MLSLVVMRRTPFVLASAQRVNVNVSPLVAQQHSIAALTRWTQPWTANRASSSSSGSTRWKQRQGRDMYAREAKVQGLKSRAAFKLLEMDAKYRLFRPGQTVVDLVSPPSVTLLVSRRGDCSNERRPSSGLRTRKLVPARRRVGVNVQVAMERTRPHGRVVGIDLIPAQPPRGVATFQGDFLSPQVQALVRDFILRTHKPRSGPPPKRKPAEDGDGRSSSSDVGEVSDAAAAGEALAQPSYIDQERHMGEVPEANSDATLAKSSGMAIVDVVLSDMSEPWPQTNGYTTNTLSNPYHRLMNTSGNAFRDHAGSMDLCNAALQFASDTLRPGGHFLCKFYQGAEDKKLEKRLKGLFAKVHREKPESSRSESKEAYFIALRRKHGVVVEEEE</sequence>
<dbReference type="InterPro" id="IPR002877">
    <property type="entry name" value="RNA_MeTrfase_FtsJ_dom"/>
</dbReference>
<name>A0ABR0BV49_PURLI</name>
<feature type="domain" description="Ribosomal RNA methyltransferase FtsJ" evidence="8">
    <location>
        <begin position="146"/>
        <end position="378"/>
    </location>
</feature>
<feature type="domain" description="Ribosomal RNA methyltransferase FtsJ" evidence="8">
    <location>
        <begin position="78"/>
        <end position="106"/>
    </location>
</feature>
<protein>
    <recommendedName>
        <fullName evidence="6">rRNA methyltransferase 2, mitochondrial</fullName>
    </recommendedName>
</protein>
<keyword evidence="2" id="KW-0698">rRNA processing</keyword>
<evidence type="ECO:0000256" key="7">
    <source>
        <dbReference type="SAM" id="MobiDB-lite"/>
    </source>
</evidence>
<comment type="caution">
    <text evidence="9">The sequence shown here is derived from an EMBL/GenBank/DDBJ whole genome shotgun (WGS) entry which is preliminary data.</text>
</comment>
<reference evidence="9 10" key="1">
    <citation type="journal article" date="2024" name="Microbiol. Resour. Announc.">
        <title>Genome annotations for the ascomycete fungi Trichoderma harzianum, Trichoderma aggressivum, and Purpureocillium lilacinum.</title>
        <authorList>
            <person name="Beijen E.P.W."/>
            <person name="Ohm R.A."/>
        </authorList>
    </citation>
    <scope>NUCLEOTIDE SEQUENCE [LARGE SCALE GENOMIC DNA]</scope>
    <source>
        <strain evidence="9 10">CBS 150709</strain>
    </source>
</reference>
<dbReference type="Pfam" id="PF01728">
    <property type="entry name" value="FtsJ"/>
    <property type="match status" value="2"/>
</dbReference>
<dbReference type="PANTHER" id="PTHR10920">
    <property type="entry name" value="RIBOSOMAL RNA METHYLTRANSFERASE"/>
    <property type="match status" value="1"/>
</dbReference>
<gene>
    <name evidence="9" type="ORF">Purlil1_7677</name>
</gene>
<feature type="region of interest" description="Disordered" evidence="7">
    <location>
        <begin position="46"/>
        <end position="65"/>
    </location>
</feature>
<evidence type="ECO:0000256" key="4">
    <source>
        <dbReference type="ARBA" id="ARBA00022679"/>
    </source>
</evidence>